<dbReference type="AlphaFoldDB" id="A0A7W6WAT1"/>
<name>A0A7W6WAT1_9PROT</name>
<protein>
    <submittedName>
        <fullName evidence="1">Uncharacterized protein</fullName>
    </submittedName>
</protein>
<gene>
    <name evidence="1" type="ORF">GGD89_002462</name>
</gene>
<evidence type="ECO:0000313" key="1">
    <source>
        <dbReference type="EMBL" id="MBB4266826.1"/>
    </source>
</evidence>
<dbReference type="Proteomes" id="UP000554286">
    <property type="component" value="Unassembled WGS sequence"/>
</dbReference>
<accession>A0A7W6WAT1</accession>
<dbReference type="EMBL" id="JACIGK010000018">
    <property type="protein sequence ID" value="MBB4266826.1"/>
    <property type="molecule type" value="Genomic_DNA"/>
</dbReference>
<evidence type="ECO:0000313" key="2">
    <source>
        <dbReference type="Proteomes" id="UP000554286"/>
    </source>
</evidence>
<proteinExistence type="predicted"/>
<comment type="caution">
    <text evidence="1">The sequence shown here is derived from an EMBL/GenBank/DDBJ whole genome shotgun (WGS) entry which is preliminary data.</text>
</comment>
<sequence>MVAQGGHVTGAQDRKLDINFTLYRVKKVGCYHLLVSVVHGQMRRKRDAFSNE</sequence>
<organism evidence="1 2">
    <name type="scientific">Roseospira visakhapatnamensis</name>
    <dbReference type="NCBI Taxonomy" id="390880"/>
    <lineage>
        <taxon>Bacteria</taxon>
        <taxon>Pseudomonadati</taxon>
        <taxon>Pseudomonadota</taxon>
        <taxon>Alphaproteobacteria</taxon>
        <taxon>Rhodospirillales</taxon>
        <taxon>Rhodospirillaceae</taxon>
        <taxon>Roseospira</taxon>
    </lineage>
</organism>
<keyword evidence="2" id="KW-1185">Reference proteome</keyword>
<reference evidence="1 2" key="1">
    <citation type="submission" date="2020-08" db="EMBL/GenBank/DDBJ databases">
        <title>Genome sequencing of Purple Non-Sulfur Bacteria from various extreme environments.</title>
        <authorList>
            <person name="Mayer M."/>
        </authorList>
    </citation>
    <scope>NUCLEOTIDE SEQUENCE [LARGE SCALE GENOMIC DNA]</scope>
    <source>
        <strain evidence="1 2">JA131</strain>
    </source>
</reference>